<dbReference type="InterPro" id="IPR016431">
    <property type="entry name" value="Pyrv-formate_lyase-activ_prd"/>
</dbReference>
<dbReference type="SFLD" id="SFLDS00029">
    <property type="entry name" value="Radical_SAM"/>
    <property type="match status" value="1"/>
</dbReference>
<feature type="binding site" evidence="5">
    <location>
        <position position="66"/>
    </location>
    <ligand>
        <name>[4Fe-4S] cluster</name>
        <dbReference type="ChEBI" id="CHEBI:49883"/>
        <note>4Fe-4S-S-AdoMet</note>
    </ligand>
</feature>
<dbReference type="PANTHER" id="PTHR43075:SF1">
    <property type="entry name" value="FORMATE LYASE ACTIVATING ENZYME, PUTATIVE (AFU_ORTHOLOGUE AFUA_2G15630)-RELATED"/>
    <property type="match status" value="1"/>
</dbReference>
<keyword evidence="3 5" id="KW-0408">Iron</keyword>
<dbReference type="Gene3D" id="3.20.20.70">
    <property type="entry name" value="Aldolase class I"/>
    <property type="match status" value="1"/>
</dbReference>
<dbReference type="Pfam" id="PF04055">
    <property type="entry name" value="Radical_SAM"/>
    <property type="match status" value="1"/>
</dbReference>
<evidence type="ECO:0000256" key="4">
    <source>
        <dbReference type="ARBA" id="ARBA00023014"/>
    </source>
</evidence>
<feature type="binding site" evidence="5">
    <location>
        <position position="73"/>
    </location>
    <ligand>
        <name>[4Fe-4S] cluster</name>
        <dbReference type="ChEBI" id="CHEBI:49883"/>
        <note>4Fe-4S-S-AdoMet</note>
    </ligand>
</feature>
<accession>A0A1M5YAA5</accession>
<reference evidence="7 8" key="1">
    <citation type="submission" date="2016-11" db="EMBL/GenBank/DDBJ databases">
        <authorList>
            <person name="Jaros S."/>
            <person name="Januszkiewicz K."/>
            <person name="Wedrychowicz H."/>
        </authorList>
    </citation>
    <scope>NUCLEOTIDE SEQUENCE [LARGE SCALE GENOMIC DNA]</scope>
    <source>
        <strain evidence="7 8">DSM 3089</strain>
    </source>
</reference>
<gene>
    <name evidence="7" type="ORF">SAMN02745196_02741</name>
</gene>
<evidence type="ECO:0000313" key="7">
    <source>
        <dbReference type="EMBL" id="SHI08443.1"/>
    </source>
</evidence>
<sequence length="313" mass="35526">MNNEVLELLKSCTTCPRKCKSNRVENKIGFCKSTDKVKVARVSLHHWEEPCISGEEGSGTVFFSGCNLNCVFCQNHDISQEGIGAEITIERLSEIFLEQQDRGANNINLVTPTHYAPQIIEALKLSKTKGLQLPVVYNCNGYESLETLELLRGYIDVFVPDLKYFKDEYAIKYSKAPNYFSIASKAIEKMYSMVGPVKFNEKGIIDSGVIIRHLMLPGLLFDSKKVIDYIYKTFGDDVYISLMNQYTPMFKVVNCDEYSSINKPLNPKHYDSLIDYCLDLGITKAFIQDSGTNTEAFVPEFDLRGVEKKPYDQ</sequence>
<dbReference type="GO" id="GO:0016829">
    <property type="term" value="F:lyase activity"/>
    <property type="evidence" value="ECO:0007669"/>
    <property type="project" value="UniProtKB-KW"/>
</dbReference>
<keyword evidence="8" id="KW-1185">Reference proteome</keyword>
<keyword evidence="4 5" id="KW-0411">Iron-sulfur</keyword>
<dbReference type="PIRSF" id="PIRSF004869">
    <property type="entry name" value="PflX_prd"/>
    <property type="match status" value="1"/>
</dbReference>
<dbReference type="GO" id="GO:0051536">
    <property type="term" value="F:iron-sulfur cluster binding"/>
    <property type="evidence" value="ECO:0007669"/>
    <property type="project" value="UniProtKB-KW"/>
</dbReference>
<keyword evidence="7" id="KW-0670">Pyruvate</keyword>
<keyword evidence="2 5" id="KW-0479">Metal-binding</keyword>
<dbReference type="GO" id="GO:0046872">
    <property type="term" value="F:metal ion binding"/>
    <property type="evidence" value="ECO:0007669"/>
    <property type="project" value="UniProtKB-KW"/>
</dbReference>
<proteinExistence type="predicted"/>
<dbReference type="EMBL" id="FQXP01000012">
    <property type="protein sequence ID" value="SHI08443.1"/>
    <property type="molecule type" value="Genomic_DNA"/>
</dbReference>
<dbReference type="InterPro" id="IPR007197">
    <property type="entry name" value="rSAM"/>
</dbReference>
<comment type="cofactor">
    <cofactor evidence="5">
        <name>[4Fe-4S] cluster</name>
        <dbReference type="ChEBI" id="CHEBI:49883"/>
    </cofactor>
    <text evidence="5">Binds 1 [4Fe-4S] cluster. The cluster is coordinated with 3 cysteines and an exchangeable S-adenosyl-L-methionine.</text>
</comment>
<evidence type="ECO:0000256" key="5">
    <source>
        <dbReference type="PIRSR" id="PIRSR004869-50"/>
    </source>
</evidence>
<dbReference type="SUPFAM" id="SSF102114">
    <property type="entry name" value="Radical SAM enzymes"/>
    <property type="match status" value="1"/>
</dbReference>
<dbReference type="PANTHER" id="PTHR43075">
    <property type="entry name" value="FORMATE LYASE ACTIVATING ENZYME, PUTATIVE (AFU_ORTHOLOGUE AFUA_2G15630)-RELATED"/>
    <property type="match status" value="1"/>
</dbReference>
<evidence type="ECO:0000256" key="2">
    <source>
        <dbReference type="ARBA" id="ARBA00022723"/>
    </source>
</evidence>
<dbReference type="AlphaFoldDB" id="A0A1M5YAA5"/>
<name>A0A1M5YAA5_9CLOT</name>
<dbReference type="Proteomes" id="UP000184526">
    <property type="component" value="Unassembled WGS sequence"/>
</dbReference>
<dbReference type="RefSeq" id="WP_072832566.1">
    <property type="nucleotide sequence ID" value="NZ_FQXP01000012.1"/>
</dbReference>
<protein>
    <submittedName>
        <fullName evidence="7">Putative pyruvate formate lyase activating enzyme</fullName>
    </submittedName>
</protein>
<dbReference type="InterPro" id="IPR013785">
    <property type="entry name" value="Aldolase_TIM"/>
</dbReference>
<evidence type="ECO:0000256" key="1">
    <source>
        <dbReference type="ARBA" id="ARBA00022691"/>
    </source>
</evidence>
<feature type="domain" description="Radical SAM core" evidence="6">
    <location>
        <begin position="61"/>
        <end position="191"/>
    </location>
</feature>
<evidence type="ECO:0000256" key="3">
    <source>
        <dbReference type="ARBA" id="ARBA00023004"/>
    </source>
</evidence>
<organism evidence="7 8">
    <name type="scientific">Clostridium collagenovorans DSM 3089</name>
    <dbReference type="NCBI Taxonomy" id="1121306"/>
    <lineage>
        <taxon>Bacteria</taxon>
        <taxon>Bacillati</taxon>
        <taxon>Bacillota</taxon>
        <taxon>Clostridia</taxon>
        <taxon>Eubacteriales</taxon>
        <taxon>Clostridiaceae</taxon>
        <taxon>Clostridium</taxon>
    </lineage>
</organism>
<evidence type="ECO:0000313" key="8">
    <source>
        <dbReference type="Proteomes" id="UP000184526"/>
    </source>
</evidence>
<dbReference type="OrthoDB" id="9781783at2"/>
<dbReference type="SFLD" id="SFLDG01099">
    <property type="entry name" value="Uncharacterised_Radical_SAM_Su"/>
    <property type="match status" value="1"/>
</dbReference>
<evidence type="ECO:0000259" key="6">
    <source>
        <dbReference type="Pfam" id="PF04055"/>
    </source>
</evidence>
<dbReference type="InterPro" id="IPR058240">
    <property type="entry name" value="rSAM_sf"/>
</dbReference>
<dbReference type="InterPro" id="IPR040085">
    <property type="entry name" value="MJ0674-like"/>
</dbReference>
<feature type="binding site" evidence="5">
    <location>
        <position position="70"/>
    </location>
    <ligand>
        <name>[4Fe-4S] cluster</name>
        <dbReference type="ChEBI" id="CHEBI:49883"/>
        <note>4Fe-4S-S-AdoMet</note>
    </ligand>
</feature>
<dbReference type="CDD" id="cd01335">
    <property type="entry name" value="Radical_SAM"/>
    <property type="match status" value="1"/>
</dbReference>
<keyword evidence="1 5" id="KW-0949">S-adenosyl-L-methionine</keyword>
<keyword evidence="7" id="KW-0456">Lyase</keyword>